<dbReference type="AlphaFoldDB" id="A0AAJ5W9E0"/>
<proteinExistence type="predicted"/>
<protein>
    <submittedName>
        <fullName evidence="1">Uncharacterized protein</fullName>
    </submittedName>
</protein>
<organism evidence="1 2">
    <name type="scientific">Candidatus Pedobacter colombiensis</name>
    <dbReference type="NCBI Taxonomy" id="3121371"/>
    <lineage>
        <taxon>Bacteria</taxon>
        <taxon>Pseudomonadati</taxon>
        <taxon>Bacteroidota</taxon>
        <taxon>Sphingobacteriia</taxon>
        <taxon>Sphingobacteriales</taxon>
        <taxon>Sphingobacteriaceae</taxon>
        <taxon>Pedobacter</taxon>
    </lineage>
</organism>
<evidence type="ECO:0000313" key="1">
    <source>
        <dbReference type="EMBL" id="WEK20334.1"/>
    </source>
</evidence>
<reference evidence="1" key="1">
    <citation type="submission" date="2023-03" db="EMBL/GenBank/DDBJ databases">
        <title>Andean soil-derived lignocellulolytic bacterial consortium as a source of novel taxa and putative plastic-active enzymes.</title>
        <authorList>
            <person name="Diaz-Garcia L."/>
            <person name="Chuvochina M."/>
            <person name="Feuerriegel G."/>
            <person name="Bunk B."/>
            <person name="Sproer C."/>
            <person name="Streit W.R."/>
            <person name="Rodriguez L.M."/>
            <person name="Overmann J."/>
            <person name="Jimenez D.J."/>
        </authorList>
    </citation>
    <scope>NUCLEOTIDE SEQUENCE</scope>
    <source>
        <strain evidence="1">MAG 3858</strain>
    </source>
</reference>
<evidence type="ECO:0000313" key="2">
    <source>
        <dbReference type="Proteomes" id="UP001214530"/>
    </source>
</evidence>
<gene>
    <name evidence="1" type="ORF">P0Y49_04165</name>
</gene>
<accession>A0AAJ5W9E0</accession>
<dbReference type="EMBL" id="CP119313">
    <property type="protein sequence ID" value="WEK20334.1"/>
    <property type="molecule type" value="Genomic_DNA"/>
</dbReference>
<sequence length="137" mass="15375">MGNIKLNTLLSILVIALIVWMVKGTFLQPGVNDLKGGFKEVAHYRNDNNTGPIQHVFSVTVKDTAATELETYGNFMPHHKGGNTKVYFFLIGTEVPDKLYAGKINFDPQYNPYCIALYEKTAMGNTSIKKYPFKKLP</sequence>
<dbReference type="Proteomes" id="UP001214530">
    <property type="component" value="Chromosome"/>
</dbReference>
<name>A0AAJ5W9E0_9SPHI</name>